<keyword evidence="2" id="KW-1185">Reference proteome</keyword>
<reference evidence="1 2" key="1">
    <citation type="journal article" date="2018" name="BMC Genomics">
        <title>Genomic comparison of Trypanosoma conorhini and Trypanosoma rangeli to Trypanosoma cruzi strains of high and low virulence.</title>
        <authorList>
            <person name="Bradwell K.R."/>
            <person name="Koparde V.N."/>
            <person name="Matveyev A.V."/>
            <person name="Serrano M.G."/>
            <person name="Alves J.M."/>
            <person name="Parikh H."/>
            <person name="Huang B."/>
            <person name="Lee V."/>
            <person name="Espinosa-Alvarez O."/>
            <person name="Ortiz P.A."/>
            <person name="Costa-Martins A.G."/>
            <person name="Teixeira M.M."/>
            <person name="Buck G.A."/>
        </authorList>
    </citation>
    <scope>NUCLEOTIDE SEQUENCE [LARGE SCALE GENOMIC DNA]</scope>
    <source>
        <strain evidence="1 2">025E</strain>
    </source>
</reference>
<comment type="caution">
    <text evidence="1">The sequence shown here is derived from an EMBL/GenBank/DDBJ whole genome shotgun (WGS) entry which is preliminary data.</text>
</comment>
<dbReference type="OrthoDB" id="252493at2759"/>
<sequence>MTRSDAGDVIVVSELEDADRELVLACLARQLGGNDSPSAQRQGSAFVLRLPVPRALLDHLSSGQTADSMPRNGSPARSDVGGLRWLRRMLHDFLDEMSRRVAIPAASHNLNSKGNSDVNHATVSSSALLHRSQALLSNGLSFGDVRASLLGFLTLKWGEGALVRQAATDLLRALQQHRNHDVEMQLFSSLLSCRGYDKEDFGLFLQWWTELQRHSSLCRADGRWVSVRKVWLCAKLCLAACSLPSAVKANISSRLQNVIARWFRRREGNNRSSDKSGGEAVNLHETLGQPHLFSLPYSVSVMRGYVGVSTTAPQREELVPRPSSDHMISAGHILALLLLNTKMERLQQGSNGSRSSPTAHETRIFSCTAPSMSPYGTALRLTGGSSAHTEVGGCTVVSTETMRNANAMAAGEAKLHGDHQLDAARRRHTHSGMKEEVSADAAAVSLLDYEARFKMVLKGLEERKAKASQQHERRLTRTSLGLCKR</sequence>
<proteinExistence type="predicted"/>
<dbReference type="AlphaFoldDB" id="A0A422PJ90"/>
<dbReference type="RefSeq" id="XP_029228256.1">
    <property type="nucleotide sequence ID" value="XM_029371641.1"/>
</dbReference>
<accession>A0A422PJ90</accession>
<name>A0A422PJ90_9TRYP</name>
<dbReference type="EMBL" id="MKKU01000253">
    <property type="protein sequence ID" value="RNF17790.1"/>
    <property type="molecule type" value="Genomic_DNA"/>
</dbReference>
<dbReference type="GeneID" id="40318344"/>
<evidence type="ECO:0000313" key="1">
    <source>
        <dbReference type="EMBL" id="RNF17790.1"/>
    </source>
</evidence>
<protein>
    <submittedName>
        <fullName evidence="1">Uncharacterized protein</fullName>
    </submittedName>
</protein>
<gene>
    <name evidence="1" type="ORF">Tco025E_04733</name>
</gene>
<organism evidence="1 2">
    <name type="scientific">Trypanosoma conorhini</name>
    <dbReference type="NCBI Taxonomy" id="83891"/>
    <lineage>
        <taxon>Eukaryota</taxon>
        <taxon>Discoba</taxon>
        <taxon>Euglenozoa</taxon>
        <taxon>Kinetoplastea</taxon>
        <taxon>Metakinetoplastina</taxon>
        <taxon>Trypanosomatida</taxon>
        <taxon>Trypanosomatidae</taxon>
        <taxon>Trypanosoma</taxon>
    </lineage>
</organism>
<evidence type="ECO:0000313" key="2">
    <source>
        <dbReference type="Proteomes" id="UP000284403"/>
    </source>
</evidence>
<dbReference type="Proteomes" id="UP000284403">
    <property type="component" value="Unassembled WGS sequence"/>
</dbReference>